<dbReference type="PANTHER" id="PTHR31302:SF0">
    <property type="entry name" value="TRANSMEMBRANE PROTEIN WITH METALLOPHOSPHOESTERASE DOMAIN"/>
    <property type="match status" value="1"/>
</dbReference>
<proteinExistence type="predicted"/>
<evidence type="ECO:0000259" key="1">
    <source>
        <dbReference type="Pfam" id="PF00149"/>
    </source>
</evidence>
<evidence type="ECO:0000313" key="2">
    <source>
        <dbReference type="EMBL" id="EAY20262.1"/>
    </source>
</evidence>
<reference evidence="2" key="2">
    <citation type="journal article" date="2007" name="Science">
        <title>Draft genome sequence of the sexually transmitted pathogen Trichomonas vaginalis.</title>
        <authorList>
            <person name="Carlton J.M."/>
            <person name="Hirt R.P."/>
            <person name="Silva J.C."/>
            <person name="Delcher A.L."/>
            <person name="Schatz M."/>
            <person name="Zhao Q."/>
            <person name="Wortman J.R."/>
            <person name="Bidwell S.L."/>
            <person name="Alsmark U.C.M."/>
            <person name="Besteiro S."/>
            <person name="Sicheritz-Ponten T."/>
            <person name="Noel C.J."/>
            <person name="Dacks J.B."/>
            <person name="Foster P.G."/>
            <person name="Simillion C."/>
            <person name="Van de Peer Y."/>
            <person name="Miranda-Saavedra D."/>
            <person name="Barton G.J."/>
            <person name="Westrop G.D."/>
            <person name="Mueller S."/>
            <person name="Dessi D."/>
            <person name="Fiori P.L."/>
            <person name="Ren Q."/>
            <person name="Paulsen I."/>
            <person name="Zhang H."/>
            <person name="Bastida-Corcuera F.D."/>
            <person name="Simoes-Barbosa A."/>
            <person name="Brown M.T."/>
            <person name="Hayes R.D."/>
            <person name="Mukherjee M."/>
            <person name="Okumura C.Y."/>
            <person name="Schneider R."/>
            <person name="Smith A.J."/>
            <person name="Vanacova S."/>
            <person name="Villalvazo M."/>
            <person name="Haas B.J."/>
            <person name="Pertea M."/>
            <person name="Feldblyum T.V."/>
            <person name="Utterback T.R."/>
            <person name="Shu C.L."/>
            <person name="Osoegawa K."/>
            <person name="de Jong P.J."/>
            <person name="Hrdy I."/>
            <person name="Horvathova L."/>
            <person name="Zubacova Z."/>
            <person name="Dolezal P."/>
            <person name="Malik S.B."/>
            <person name="Logsdon J.M. Jr."/>
            <person name="Henze K."/>
            <person name="Gupta A."/>
            <person name="Wang C.C."/>
            <person name="Dunne R.L."/>
            <person name="Upcroft J.A."/>
            <person name="Upcroft P."/>
            <person name="White O."/>
            <person name="Salzberg S.L."/>
            <person name="Tang P."/>
            <person name="Chiu C.-H."/>
            <person name="Lee Y.-S."/>
            <person name="Embley T.M."/>
            <person name="Coombs G.H."/>
            <person name="Mottram J.C."/>
            <person name="Tachezy J."/>
            <person name="Fraser-Liggett C.M."/>
            <person name="Johnson P.J."/>
        </authorList>
    </citation>
    <scope>NUCLEOTIDE SEQUENCE [LARGE SCALE GENOMIC DNA]</scope>
    <source>
        <strain evidence="2">G3</strain>
    </source>
</reference>
<dbReference type="InParanoid" id="A2DGV2"/>
<dbReference type="AlphaFoldDB" id="A2DGV2"/>
<gene>
    <name evidence="2" type="ORF">TVAG_192380</name>
</gene>
<accession>A2DGV2</accession>
<name>A2DGV2_TRIV3</name>
<feature type="domain" description="Calcineurin-like phosphoesterase" evidence="1">
    <location>
        <begin position="34"/>
        <end position="151"/>
    </location>
</feature>
<dbReference type="Pfam" id="PF00149">
    <property type="entry name" value="Metallophos"/>
    <property type="match status" value="1"/>
</dbReference>
<dbReference type="RefSeq" id="XP_001581248.1">
    <property type="nucleotide sequence ID" value="XM_001581198.1"/>
</dbReference>
<dbReference type="SUPFAM" id="SSF56300">
    <property type="entry name" value="Metallo-dependent phosphatases"/>
    <property type="match status" value="1"/>
</dbReference>
<dbReference type="PANTHER" id="PTHR31302">
    <property type="entry name" value="TRANSMEMBRANE PROTEIN WITH METALLOPHOSPHOESTERASE DOMAIN-RELATED"/>
    <property type="match status" value="1"/>
</dbReference>
<evidence type="ECO:0000313" key="3">
    <source>
        <dbReference type="Proteomes" id="UP000001542"/>
    </source>
</evidence>
<reference evidence="2" key="1">
    <citation type="submission" date="2006-10" db="EMBL/GenBank/DDBJ databases">
        <authorList>
            <person name="Amadeo P."/>
            <person name="Zhao Q."/>
            <person name="Wortman J."/>
            <person name="Fraser-Liggett C."/>
            <person name="Carlton J."/>
        </authorList>
    </citation>
    <scope>NUCLEOTIDE SEQUENCE</scope>
    <source>
        <strain evidence="2">G3</strain>
    </source>
</reference>
<dbReference type="InterPro" id="IPR051158">
    <property type="entry name" value="Metallophosphoesterase_sf"/>
</dbReference>
<dbReference type="VEuPathDB" id="TrichDB:TVAGG3_0318820"/>
<dbReference type="Proteomes" id="UP000001542">
    <property type="component" value="Unassembled WGS sequence"/>
</dbReference>
<protein>
    <submittedName>
        <fullName evidence="2">Ser/Thr protein phosphatase, putative</fullName>
    </submittedName>
</protein>
<keyword evidence="3" id="KW-1185">Reference proteome</keyword>
<dbReference type="Gene3D" id="3.60.21.10">
    <property type="match status" value="1"/>
</dbReference>
<sequence>MTATNETIDEFFKNASVLNMPPPNPIDIDLRYSKILLISDFHMGKKETIENDLEILFKGLHLVLAQEKPDVIFVLGDMVDGTCVNPYIAYFKTVARLQNLLKPMYFLGGNHDRTFIPPLIANVNFTKFIHLITDPYMILPTNPRIFLAHDVLLNIRIRGSVVYNYASKLRKFVNVMRSDEYFCIGHAHTQLITDQNKTFSIGQFAPKYGRYEYATIQTKNFQPFITLKRLEPKNDEL</sequence>
<organism evidence="2 3">
    <name type="scientific">Trichomonas vaginalis (strain ATCC PRA-98 / G3)</name>
    <dbReference type="NCBI Taxonomy" id="412133"/>
    <lineage>
        <taxon>Eukaryota</taxon>
        <taxon>Metamonada</taxon>
        <taxon>Parabasalia</taxon>
        <taxon>Trichomonadida</taxon>
        <taxon>Trichomonadidae</taxon>
        <taxon>Trichomonas</taxon>
    </lineage>
</organism>
<dbReference type="InterPro" id="IPR029052">
    <property type="entry name" value="Metallo-depent_PP-like"/>
</dbReference>
<dbReference type="KEGG" id="tva:5465799"/>
<dbReference type="OrthoDB" id="783096at2759"/>
<dbReference type="InterPro" id="IPR004843">
    <property type="entry name" value="Calcineurin-like_PHP"/>
</dbReference>
<dbReference type="GO" id="GO:0016787">
    <property type="term" value="F:hydrolase activity"/>
    <property type="evidence" value="ECO:0007669"/>
    <property type="project" value="InterPro"/>
</dbReference>
<dbReference type="EMBL" id="DS113199">
    <property type="protein sequence ID" value="EAY20262.1"/>
    <property type="molecule type" value="Genomic_DNA"/>
</dbReference>
<dbReference type="VEuPathDB" id="TrichDB:TVAG_192380"/>